<feature type="transmembrane region" description="Helical" evidence="2">
    <location>
        <begin position="728"/>
        <end position="748"/>
    </location>
</feature>
<feature type="transmembrane region" description="Helical" evidence="2">
    <location>
        <begin position="760"/>
        <end position="787"/>
    </location>
</feature>
<feature type="transmembrane region" description="Helical" evidence="2">
    <location>
        <begin position="515"/>
        <end position="533"/>
    </location>
</feature>
<dbReference type="EC" id="2.4.-.-" evidence="3"/>
<reference evidence="3" key="1">
    <citation type="submission" date="2022-06" db="EMBL/GenBank/DDBJ databases">
        <title>Ornithinimicrobium JY.X270.</title>
        <authorList>
            <person name="Huang Y."/>
        </authorList>
    </citation>
    <scope>NUCLEOTIDE SEQUENCE</scope>
    <source>
        <strain evidence="3">JY.X270</strain>
    </source>
</reference>
<keyword evidence="4" id="KW-1185">Reference proteome</keyword>
<dbReference type="RefSeq" id="WP_252619573.1">
    <property type="nucleotide sequence ID" value="NZ_CP099490.1"/>
</dbReference>
<dbReference type="InterPro" id="IPR050834">
    <property type="entry name" value="Glycosyltransf_2"/>
</dbReference>
<keyword evidence="2" id="KW-1133">Transmembrane helix</keyword>
<dbReference type="SUPFAM" id="SSF53448">
    <property type="entry name" value="Nucleotide-diphospho-sugar transferases"/>
    <property type="match status" value="1"/>
</dbReference>
<evidence type="ECO:0000313" key="4">
    <source>
        <dbReference type="Proteomes" id="UP001056535"/>
    </source>
</evidence>
<feature type="transmembrane region" description="Helical" evidence="2">
    <location>
        <begin position="1047"/>
        <end position="1067"/>
    </location>
</feature>
<sequence>MPATPVTRVRDRPRVRVEDLTVLLLTHPGGPVVLQALDALFLQERRPDRIVLTGLTADDAEIVEARAHPLIAVDGVELLVREPLVPPDEEAELWQVIEDARRDLDARPEHWIWILHDDSVPDPEALTNLIEATRSSSGVGIVGPKLVRADDPRRLVSVGHRITRGGRIVDSQVARELDQGQHDQRVDVLGVPLPGMLVRSDVLRDVRGIDKAFDEGAEGLDLSWRSHLAGHRVVVATDAVVRQGENGHPPATLATRRRTRQMALARGSWWSAPWRAVTILVTSVLAGLGLLLVKRPHEAAAEFADTGAVLSPWRGAGARWRFRGRTRVRRSHLSGLFAPASSGWHGTADTVHGALAGRDARRVRSGVETGPVSADAESLESTPSRLRSLWSWPLTLAVLVGVGAALVRWRDLLPSLSGRGYGVSGGVTYPVGTDAAGLWHAWAGPWSGAGLGSAETAAPWLLPMAGATWLVEQLPWVSASQSPAAVALTWILFAAIPLSIVSAYLATRIGVRARWIRALAGLVWAGMTPLSAAVDQGRLGPVIAHVALPLIVAGVMVAGSRRQGAQRTSAAFATALLATLVGAFTPAVLVLVSLAGLLLLLFGPGWGRLRGLLLVVLPWALSGPWLREVLADPRLLLGGAGATTAGQSAADPWQTLLLHPGGGLSPTLWWTVPLILLAIGATVRRGHRGRRAGGLLVGALMGLAAAIAAPLIQVGVVPVGHPAAGDPVSAWQGLFVSVTAACLLLGAAQAVELPHPAGRASWHAPVVTVLTGVVAFAGLGTLAWTVWAGVGPQLEVATRPYPAVVDAQASGPESLRILDLSVEDDAVTYRLAGREPGLWVRDHVAEVVASSDRGAARDADARPGTAANGADSLEPGRVALSDAVLALTEGASADSPVSAHQALLDLGVGYVGLRASEDDPLIASLDATEALTRVNSTDDLLLWRVGSSGDGTVLVPPARVTLVNGAGDALGIVPVDGPHSVLRSSIETAPEGTAALVVSEAQAWASVAQVRASGVVLEPVAGEWPLRYPVTAGAAEQIQIELPQQDLTWRLVTAGLWTLVLFLALPFGSRRRRPS</sequence>
<feature type="transmembrane region" description="Helical" evidence="2">
    <location>
        <begin position="539"/>
        <end position="558"/>
    </location>
</feature>
<evidence type="ECO:0000256" key="1">
    <source>
        <dbReference type="SAM" id="MobiDB-lite"/>
    </source>
</evidence>
<keyword evidence="2" id="KW-0812">Transmembrane</keyword>
<feature type="transmembrane region" description="Helical" evidence="2">
    <location>
        <begin position="570"/>
        <end position="603"/>
    </location>
</feature>
<feature type="transmembrane region" description="Helical" evidence="2">
    <location>
        <begin position="667"/>
        <end position="683"/>
    </location>
</feature>
<dbReference type="InterPro" id="IPR029044">
    <property type="entry name" value="Nucleotide-diphossugar_trans"/>
</dbReference>
<dbReference type="Pfam" id="PF13641">
    <property type="entry name" value="Glyco_tranf_2_3"/>
    <property type="match status" value="1"/>
</dbReference>
<feature type="transmembrane region" description="Helical" evidence="2">
    <location>
        <begin position="389"/>
        <end position="409"/>
    </location>
</feature>
<dbReference type="Proteomes" id="UP001056535">
    <property type="component" value="Chromosome"/>
</dbReference>
<dbReference type="PANTHER" id="PTHR43685:SF3">
    <property type="entry name" value="SLR2126 PROTEIN"/>
    <property type="match status" value="1"/>
</dbReference>
<feature type="transmembrane region" description="Helical" evidence="2">
    <location>
        <begin position="484"/>
        <end position="506"/>
    </location>
</feature>
<dbReference type="GO" id="GO:0016757">
    <property type="term" value="F:glycosyltransferase activity"/>
    <property type="evidence" value="ECO:0007669"/>
    <property type="project" value="UniProtKB-KW"/>
</dbReference>
<protein>
    <submittedName>
        <fullName evidence="3">Glycosyltransferase</fullName>
        <ecNumber evidence="3">2.4.-.-</ecNumber>
    </submittedName>
</protein>
<dbReference type="Gene3D" id="3.90.550.10">
    <property type="entry name" value="Spore Coat Polysaccharide Biosynthesis Protein SpsA, Chain A"/>
    <property type="match status" value="1"/>
</dbReference>
<organism evidence="3 4">
    <name type="scientific">Ornithinimicrobium cryptoxanthini</name>
    <dbReference type="NCBI Taxonomy" id="2934161"/>
    <lineage>
        <taxon>Bacteria</taxon>
        <taxon>Bacillati</taxon>
        <taxon>Actinomycetota</taxon>
        <taxon>Actinomycetes</taxon>
        <taxon>Micrococcales</taxon>
        <taxon>Ornithinimicrobiaceae</taxon>
        <taxon>Ornithinimicrobium</taxon>
    </lineage>
</organism>
<accession>A0ABY4YGM1</accession>
<dbReference type="EMBL" id="CP099490">
    <property type="protein sequence ID" value="USQ75297.1"/>
    <property type="molecule type" value="Genomic_DNA"/>
</dbReference>
<feature type="transmembrane region" description="Helical" evidence="2">
    <location>
        <begin position="272"/>
        <end position="293"/>
    </location>
</feature>
<dbReference type="PANTHER" id="PTHR43685">
    <property type="entry name" value="GLYCOSYLTRANSFERASE"/>
    <property type="match status" value="1"/>
</dbReference>
<keyword evidence="3" id="KW-0328">Glycosyltransferase</keyword>
<evidence type="ECO:0000313" key="3">
    <source>
        <dbReference type="EMBL" id="USQ75297.1"/>
    </source>
</evidence>
<feature type="region of interest" description="Disordered" evidence="1">
    <location>
        <begin position="851"/>
        <end position="873"/>
    </location>
</feature>
<keyword evidence="3" id="KW-0808">Transferase</keyword>
<proteinExistence type="predicted"/>
<name>A0ABY4YGM1_9MICO</name>
<keyword evidence="2" id="KW-0472">Membrane</keyword>
<gene>
    <name evidence="3" type="ORF">NF557_11770</name>
</gene>
<feature type="transmembrane region" description="Helical" evidence="2">
    <location>
        <begin position="695"/>
        <end position="716"/>
    </location>
</feature>
<evidence type="ECO:0000256" key="2">
    <source>
        <dbReference type="SAM" id="Phobius"/>
    </source>
</evidence>